<dbReference type="GO" id="GO:0090313">
    <property type="term" value="P:regulation of protein targeting to membrane"/>
    <property type="evidence" value="ECO:0007669"/>
    <property type="project" value="TreeGrafter"/>
</dbReference>
<dbReference type="OrthoDB" id="843080at2"/>
<dbReference type="STRING" id="1908237.BEN47_03060"/>
<keyword evidence="2" id="KW-1185">Reference proteome</keyword>
<evidence type="ECO:0000313" key="2">
    <source>
        <dbReference type="Proteomes" id="UP000176294"/>
    </source>
</evidence>
<evidence type="ECO:0000313" key="1">
    <source>
        <dbReference type="EMBL" id="OGX84356.1"/>
    </source>
</evidence>
<proteinExistence type="predicted"/>
<dbReference type="RefSeq" id="WP_070728906.1">
    <property type="nucleotide sequence ID" value="NZ_MDZB01000120.1"/>
</dbReference>
<dbReference type="GO" id="GO:0005886">
    <property type="term" value="C:plasma membrane"/>
    <property type="evidence" value="ECO:0007669"/>
    <property type="project" value="TreeGrafter"/>
</dbReference>
<sequence>MGSELIPPGLLLNVDLRCQRLLLATDTLNDLAVTVRHDGQRVQLRNLAGRVWGGRVQGQVEWPTDPDNRVAPVQYQLGIRFATLDYEQFVAHLRKPEAPVAPAKGKGAAMPALRDLLLAANGRLSIDIGHVQLPGDQSLRDVQMRLQKTGELLQMPVLRFRTPEGGKGEATATVQVENLRFVAADADVTLRYATLDVPRLLALVASLTTPASAAPTARTQARAARRATRKEAQQNTSMVANGVLSAVLRVEADEVRYAAIRGTRFRLVSRLLEGEAQLDNCTFDAFQGRISLRGQMLSTADRAHHPAQAQVQLENLQLSPLFATASAMGLNVLGGDNIRGSLRGVVDLRTNLGPTFLPDLQTTVGYLKTDFRDLELLNVEVLMEALKFIKAERSSHLVFEPVSSQFILTNGQLLIPGLRLNSNISSLEVSGRYGLNGRSNLFVGLKPLQALFGNNNKRVERIQEGEPKRNADRKLTYINLRRDAPGEKYKVRFFQKGEQRQEQAVLRQQYRALLRTERLDTTMRLGR</sequence>
<comment type="caution">
    <text evidence="1">The sequence shown here is derived from an EMBL/GenBank/DDBJ whole genome shotgun (WGS) entry which is preliminary data.</text>
</comment>
<accession>A0A1G1T0J2</accession>
<dbReference type="Proteomes" id="UP000176294">
    <property type="component" value="Unassembled WGS sequence"/>
</dbReference>
<reference evidence="1 2" key="1">
    <citation type="submission" date="2016-08" db="EMBL/GenBank/DDBJ databases">
        <title>Hymenobacter coccineus sp. nov., Hymenobacter lapidarius sp. nov. and Hymenobacter glacialis sp. nov., isolated from Antarctic soil.</title>
        <authorList>
            <person name="Sedlacek I."/>
            <person name="Kralova S."/>
            <person name="Kyrova K."/>
            <person name="Maslanova I."/>
            <person name="Stankova E."/>
            <person name="Vrbovska V."/>
            <person name="Nemec M."/>
            <person name="Bartak M."/>
            <person name="Svec P."/>
            <person name="Busse H.-J."/>
            <person name="Pantucek R."/>
        </authorList>
    </citation>
    <scope>NUCLEOTIDE SEQUENCE [LARGE SCALE GENOMIC DNA]</scope>
    <source>
        <strain evidence="1 2">CCM 8643</strain>
    </source>
</reference>
<protein>
    <submittedName>
        <fullName evidence="1">Uncharacterized protein</fullName>
    </submittedName>
</protein>
<dbReference type="EMBL" id="MDZB01000120">
    <property type="protein sequence ID" value="OGX84356.1"/>
    <property type="molecule type" value="Genomic_DNA"/>
</dbReference>
<dbReference type="PANTHER" id="PTHR30441:SF4">
    <property type="entry name" value="PROTEIN ASMA"/>
    <property type="match status" value="1"/>
</dbReference>
<name>A0A1G1T0J2_9BACT</name>
<dbReference type="AlphaFoldDB" id="A0A1G1T0J2"/>
<organism evidence="1 2">
    <name type="scientific">Hymenobacter lapidarius</name>
    <dbReference type="NCBI Taxonomy" id="1908237"/>
    <lineage>
        <taxon>Bacteria</taxon>
        <taxon>Pseudomonadati</taxon>
        <taxon>Bacteroidota</taxon>
        <taxon>Cytophagia</taxon>
        <taxon>Cytophagales</taxon>
        <taxon>Hymenobacteraceae</taxon>
        <taxon>Hymenobacter</taxon>
    </lineage>
</organism>
<dbReference type="PANTHER" id="PTHR30441">
    <property type="entry name" value="DUF748 DOMAIN-CONTAINING PROTEIN"/>
    <property type="match status" value="1"/>
</dbReference>
<dbReference type="InterPro" id="IPR052894">
    <property type="entry name" value="AsmA-related"/>
</dbReference>
<gene>
    <name evidence="1" type="ORF">BEN47_03060</name>
</gene>